<reference evidence="2" key="1">
    <citation type="submission" date="2020-06" db="EMBL/GenBank/DDBJ databases">
        <authorList>
            <person name="Li T."/>
            <person name="Hu X."/>
            <person name="Zhang T."/>
            <person name="Song X."/>
            <person name="Zhang H."/>
            <person name="Dai N."/>
            <person name="Sheng W."/>
            <person name="Hou X."/>
            <person name="Wei L."/>
        </authorList>
    </citation>
    <scope>NUCLEOTIDE SEQUENCE</scope>
    <source>
        <strain evidence="2">G02</strain>
        <tissue evidence="2">Leaf</tissue>
    </source>
</reference>
<dbReference type="EMBL" id="JACGWJ010000019">
    <property type="protein sequence ID" value="KAL0345910.1"/>
    <property type="molecule type" value="Genomic_DNA"/>
</dbReference>
<evidence type="ECO:0000313" key="2">
    <source>
        <dbReference type="EMBL" id="KAL0345910.1"/>
    </source>
</evidence>
<organism evidence="2">
    <name type="scientific">Sesamum radiatum</name>
    <name type="common">Black benniseed</name>
    <dbReference type="NCBI Taxonomy" id="300843"/>
    <lineage>
        <taxon>Eukaryota</taxon>
        <taxon>Viridiplantae</taxon>
        <taxon>Streptophyta</taxon>
        <taxon>Embryophyta</taxon>
        <taxon>Tracheophyta</taxon>
        <taxon>Spermatophyta</taxon>
        <taxon>Magnoliopsida</taxon>
        <taxon>eudicotyledons</taxon>
        <taxon>Gunneridae</taxon>
        <taxon>Pentapetalae</taxon>
        <taxon>asterids</taxon>
        <taxon>lamiids</taxon>
        <taxon>Lamiales</taxon>
        <taxon>Pedaliaceae</taxon>
        <taxon>Sesamum</taxon>
    </lineage>
</organism>
<gene>
    <name evidence="2" type="ORF">Sradi_4422300</name>
</gene>
<protein>
    <submittedName>
        <fullName evidence="2">Uncharacterized protein</fullName>
    </submittedName>
</protein>
<dbReference type="AlphaFoldDB" id="A0AAW2NSL6"/>
<evidence type="ECO:0000256" key="1">
    <source>
        <dbReference type="SAM" id="MobiDB-lite"/>
    </source>
</evidence>
<sequence length="50" mass="5559">MLQELPENMLHTRSDDETQADLEDPMEEDVVLLRVVPPAVDDKVASPAAK</sequence>
<reference evidence="2" key="2">
    <citation type="journal article" date="2024" name="Plant">
        <title>Genomic evolution and insights into agronomic trait innovations of Sesamum species.</title>
        <authorList>
            <person name="Miao H."/>
            <person name="Wang L."/>
            <person name="Qu L."/>
            <person name="Liu H."/>
            <person name="Sun Y."/>
            <person name="Le M."/>
            <person name="Wang Q."/>
            <person name="Wei S."/>
            <person name="Zheng Y."/>
            <person name="Lin W."/>
            <person name="Duan Y."/>
            <person name="Cao H."/>
            <person name="Xiong S."/>
            <person name="Wang X."/>
            <person name="Wei L."/>
            <person name="Li C."/>
            <person name="Ma Q."/>
            <person name="Ju M."/>
            <person name="Zhao R."/>
            <person name="Li G."/>
            <person name="Mu C."/>
            <person name="Tian Q."/>
            <person name="Mei H."/>
            <person name="Zhang T."/>
            <person name="Gao T."/>
            <person name="Zhang H."/>
        </authorList>
    </citation>
    <scope>NUCLEOTIDE SEQUENCE</scope>
    <source>
        <strain evidence="2">G02</strain>
    </source>
</reference>
<name>A0AAW2NSL6_SESRA</name>
<comment type="caution">
    <text evidence="2">The sequence shown here is derived from an EMBL/GenBank/DDBJ whole genome shotgun (WGS) entry which is preliminary data.</text>
</comment>
<accession>A0AAW2NSL6</accession>
<proteinExistence type="predicted"/>
<feature type="region of interest" description="Disordered" evidence="1">
    <location>
        <begin position="1"/>
        <end position="24"/>
    </location>
</feature>